<dbReference type="EMBL" id="CAXAMM010023803">
    <property type="protein sequence ID" value="CAK9054238.1"/>
    <property type="molecule type" value="Genomic_DNA"/>
</dbReference>
<dbReference type="SUPFAM" id="SSF52467">
    <property type="entry name" value="DHS-like NAD/FAD-binding domain"/>
    <property type="match status" value="1"/>
</dbReference>
<dbReference type="Gene3D" id="3.40.50.1220">
    <property type="entry name" value="TPP-binding domain"/>
    <property type="match status" value="1"/>
</dbReference>
<protein>
    <submittedName>
        <fullName evidence="1">Uncharacterized protein</fullName>
    </submittedName>
</protein>
<proteinExistence type="predicted"/>
<reference evidence="1 2" key="1">
    <citation type="submission" date="2024-02" db="EMBL/GenBank/DDBJ databases">
        <authorList>
            <person name="Chen Y."/>
            <person name="Shah S."/>
            <person name="Dougan E. K."/>
            <person name="Thang M."/>
            <person name="Chan C."/>
        </authorList>
    </citation>
    <scope>NUCLEOTIDE SEQUENCE [LARGE SCALE GENOMIC DNA]</scope>
</reference>
<comment type="caution">
    <text evidence="1">The sequence shown here is derived from an EMBL/GenBank/DDBJ whole genome shotgun (WGS) entry which is preliminary data.</text>
</comment>
<evidence type="ECO:0000313" key="2">
    <source>
        <dbReference type="Proteomes" id="UP001642464"/>
    </source>
</evidence>
<keyword evidence="2" id="KW-1185">Reference proteome</keyword>
<gene>
    <name evidence="1" type="ORF">SCF082_LOCUS29467</name>
</gene>
<accession>A0ABP0MRW5</accession>
<evidence type="ECO:0000313" key="1">
    <source>
        <dbReference type="EMBL" id="CAK9054238.1"/>
    </source>
</evidence>
<name>A0ABP0MRW5_9DINO</name>
<organism evidence="1 2">
    <name type="scientific">Durusdinium trenchii</name>
    <dbReference type="NCBI Taxonomy" id="1381693"/>
    <lineage>
        <taxon>Eukaryota</taxon>
        <taxon>Sar</taxon>
        <taxon>Alveolata</taxon>
        <taxon>Dinophyceae</taxon>
        <taxon>Suessiales</taxon>
        <taxon>Symbiodiniaceae</taxon>
        <taxon>Durusdinium</taxon>
    </lineage>
</organism>
<dbReference type="InterPro" id="IPR029035">
    <property type="entry name" value="DHS-like_NAD/FAD-binding_dom"/>
</dbReference>
<sequence>MRDWGYKTAAECSEILTDGKLSIYEQWAFWAEHIEKVNSWPIDEDTLETLGAIIGEKDYFVYSSSADSFFERAGFDSRRVYTAAGSWEYYQCAKACSSSAVFPAVRAIQHILSNLRDYGVVTGDCLPKCSHCGGDCMPNVRLSDNFCHERYEQRLGSLISWLEGVAASKSRLVILELDTSFKTNRLATFPMESIAADLGGALLRFSTERYPWVPAVLNRAVALPKSSFQDLPELLADSRCSRGQALGSAAEKSLLQTAMARKSQRQERQMSVEPIHWRSCLEKRQ</sequence>
<dbReference type="Proteomes" id="UP001642464">
    <property type="component" value="Unassembled WGS sequence"/>
</dbReference>